<dbReference type="NCBIfam" id="TIGR02881">
    <property type="entry name" value="spore_V_K"/>
    <property type="match status" value="1"/>
</dbReference>
<proteinExistence type="inferred from homology"/>
<comment type="similarity">
    <text evidence="1">Belongs to the CbxX/CfxQ family.</text>
</comment>
<dbReference type="InterPro" id="IPR014232">
    <property type="entry name" value="Spore_V_K"/>
</dbReference>
<accession>A0A1G9MBV8</accession>
<evidence type="ECO:0000313" key="5">
    <source>
        <dbReference type="EMBL" id="SDL71604.1"/>
    </source>
</evidence>
<dbReference type="FunFam" id="3.40.50.300:FF:000216">
    <property type="entry name" value="Type VII secretion ATPase EccA"/>
    <property type="match status" value="1"/>
</dbReference>
<keyword evidence="3" id="KW-0067">ATP-binding</keyword>
<dbReference type="InterPro" id="IPR003959">
    <property type="entry name" value="ATPase_AAA_core"/>
</dbReference>
<dbReference type="InterPro" id="IPR050773">
    <property type="entry name" value="CbxX/CfxQ_RuBisCO_ESX"/>
</dbReference>
<dbReference type="EMBL" id="FNHF01000001">
    <property type="protein sequence ID" value="SDL71604.1"/>
    <property type="molecule type" value="Genomic_DNA"/>
</dbReference>
<dbReference type="PRINTS" id="PR00819">
    <property type="entry name" value="CBXCFQXSUPER"/>
</dbReference>
<dbReference type="AlphaFoldDB" id="A0A1G9MBV8"/>
<evidence type="ECO:0000256" key="2">
    <source>
        <dbReference type="ARBA" id="ARBA00022741"/>
    </source>
</evidence>
<keyword evidence="6" id="KW-1185">Reference proteome</keyword>
<dbReference type="RefSeq" id="WP_074597299.1">
    <property type="nucleotide sequence ID" value="NZ_FNHF01000001.1"/>
</dbReference>
<dbReference type="InterPro" id="IPR027417">
    <property type="entry name" value="P-loop_NTPase"/>
</dbReference>
<dbReference type="InterPro" id="IPR000641">
    <property type="entry name" value="CbxX/CfxQ"/>
</dbReference>
<dbReference type="Gene3D" id="1.10.8.60">
    <property type="match status" value="1"/>
</dbReference>
<gene>
    <name evidence="5" type="ORF">SAMN05216244_0519</name>
</gene>
<dbReference type="InterPro" id="IPR003593">
    <property type="entry name" value="AAA+_ATPase"/>
</dbReference>
<dbReference type="Pfam" id="PF00004">
    <property type="entry name" value="AAA"/>
    <property type="match status" value="1"/>
</dbReference>
<evidence type="ECO:0000259" key="4">
    <source>
        <dbReference type="SMART" id="SM00382"/>
    </source>
</evidence>
<evidence type="ECO:0000256" key="3">
    <source>
        <dbReference type="ARBA" id="ARBA00022840"/>
    </source>
</evidence>
<keyword evidence="2" id="KW-0547">Nucleotide-binding</keyword>
<dbReference type="Pfam" id="PF17866">
    <property type="entry name" value="AAA_lid_6"/>
    <property type="match status" value="1"/>
</dbReference>
<reference evidence="6" key="1">
    <citation type="submission" date="2016-10" db="EMBL/GenBank/DDBJ databases">
        <authorList>
            <person name="Varghese N."/>
            <person name="Submissions S."/>
        </authorList>
    </citation>
    <scope>NUCLEOTIDE SEQUENCE [LARGE SCALE GENOMIC DNA]</scope>
    <source>
        <strain evidence="6">CGMCC 1.6199</strain>
    </source>
</reference>
<dbReference type="GO" id="GO:0005524">
    <property type="term" value="F:ATP binding"/>
    <property type="evidence" value="ECO:0007669"/>
    <property type="project" value="UniProtKB-KW"/>
</dbReference>
<dbReference type="CDD" id="cd00009">
    <property type="entry name" value="AAA"/>
    <property type="match status" value="1"/>
</dbReference>
<dbReference type="PANTHER" id="PTHR43392">
    <property type="entry name" value="AAA-TYPE ATPASE FAMILY PROTEIN / ANKYRIN REPEAT FAMILY PROTEIN"/>
    <property type="match status" value="1"/>
</dbReference>
<dbReference type="Gene3D" id="3.40.50.300">
    <property type="entry name" value="P-loop containing nucleotide triphosphate hydrolases"/>
    <property type="match status" value="1"/>
</dbReference>
<protein>
    <submittedName>
        <fullName evidence="5">Stage V sporulation protein K</fullName>
    </submittedName>
</protein>
<dbReference type="InterPro" id="IPR041627">
    <property type="entry name" value="AAA_lid_6"/>
</dbReference>
<dbReference type="PANTHER" id="PTHR43392:SF2">
    <property type="entry name" value="AAA-TYPE ATPASE FAMILY PROTEIN _ ANKYRIN REPEAT FAMILY PROTEIN"/>
    <property type="match status" value="1"/>
</dbReference>
<dbReference type="GO" id="GO:0016887">
    <property type="term" value="F:ATP hydrolysis activity"/>
    <property type="evidence" value="ECO:0007669"/>
    <property type="project" value="InterPro"/>
</dbReference>
<dbReference type="SMART" id="SM00382">
    <property type="entry name" value="AAA"/>
    <property type="match status" value="1"/>
</dbReference>
<evidence type="ECO:0000313" key="6">
    <source>
        <dbReference type="Proteomes" id="UP000182347"/>
    </source>
</evidence>
<dbReference type="SUPFAM" id="SSF52540">
    <property type="entry name" value="P-loop containing nucleoside triphosphate hydrolases"/>
    <property type="match status" value="1"/>
</dbReference>
<name>A0A1G9MBV8_9BACI</name>
<organism evidence="5 6">
    <name type="scientific">Sediminibacillus halophilus</name>
    <dbReference type="NCBI Taxonomy" id="482461"/>
    <lineage>
        <taxon>Bacteria</taxon>
        <taxon>Bacillati</taxon>
        <taxon>Bacillota</taxon>
        <taxon>Bacilli</taxon>
        <taxon>Bacillales</taxon>
        <taxon>Bacillaceae</taxon>
        <taxon>Sediminibacillus</taxon>
    </lineage>
</organism>
<feature type="domain" description="AAA+ ATPase" evidence="4">
    <location>
        <begin position="81"/>
        <end position="219"/>
    </location>
</feature>
<dbReference type="Proteomes" id="UP000182347">
    <property type="component" value="Unassembled WGS sequence"/>
</dbReference>
<dbReference type="STRING" id="482461.SAMN05216244_0519"/>
<sequence>MESQVSLKRNGQINIILNEREKLPTSNEMREENSYDPFVDIDHQFSSFIGLTNLKDTMKEIYASITINQKREKAGLKAEKQVLHMLFKGNPGTGKTTVARQLARMLFEMNILSRGHFIEAERADLVGEYIGHTAQKTRDLIEKAKGGILFIDEAYSLGRGGDKDFGKEAIDTLVKHMEDSHNEFILILAGYPNEMEYFLSLNPGLVSRFPIVLEFEDYSVGQLLEIAKQMAAEREYQFTKEAEWKLQDYLIKQKQNKNHDFSNARFVRNLLEKSIRKHAVRLMKKQSLTTKDLTTITKSDLQLD</sequence>
<evidence type="ECO:0000256" key="1">
    <source>
        <dbReference type="ARBA" id="ARBA00010378"/>
    </source>
</evidence>